<name>A0A0G1N8B2_9BACT</name>
<evidence type="ECO:0000313" key="1">
    <source>
        <dbReference type="EMBL" id="KKU16799.1"/>
    </source>
</evidence>
<proteinExistence type="predicted"/>
<dbReference type="STRING" id="1618589.UX25_C0024G0006"/>
<reference evidence="1 2" key="1">
    <citation type="journal article" date="2015" name="Nature">
        <title>rRNA introns, odd ribosomes, and small enigmatic genomes across a large radiation of phyla.</title>
        <authorList>
            <person name="Brown C.T."/>
            <person name="Hug L.A."/>
            <person name="Thomas B.C."/>
            <person name="Sharon I."/>
            <person name="Castelle C.J."/>
            <person name="Singh A."/>
            <person name="Wilkins M.J."/>
            <person name="Williams K.H."/>
            <person name="Banfield J.F."/>
        </authorList>
    </citation>
    <scope>NUCLEOTIDE SEQUENCE [LARGE SCALE GENOMIC DNA]</scope>
</reference>
<dbReference type="AlphaFoldDB" id="A0A0G1N8B2"/>
<dbReference type="Proteomes" id="UP000034922">
    <property type="component" value="Unassembled WGS sequence"/>
</dbReference>
<organism evidence="1 2">
    <name type="scientific">Candidatus Woesebacteria bacterium GW2011_GWC2_45_9</name>
    <dbReference type="NCBI Taxonomy" id="1618589"/>
    <lineage>
        <taxon>Bacteria</taxon>
        <taxon>Candidatus Woeseibacteriota</taxon>
    </lineage>
</organism>
<sequence length="196" mass="23019">MESLSTTDVIKLLQRQPTPLFSLSDFERILGIENRRTLYKKIQRLEDKKIIQRLIKGKYRFLLSTVDDFTMANFLYQPSYVSLETALSFYGIITGFPYQITSITTQKARSFDAGGKEFKFSRISPALFWGWEKKEDFLIAEKEKALLDYLYFGLKGFRDFDWDEIDTSEIDRQKLLSFAKRFNNKKILALAATLKR</sequence>
<comment type="caution">
    <text evidence="1">The sequence shown here is derived from an EMBL/GenBank/DDBJ whole genome shotgun (WGS) entry which is preliminary data.</text>
</comment>
<dbReference type="EMBL" id="LCLM01000024">
    <property type="protein sequence ID" value="KKU16799.1"/>
    <property type="molecule type" value="Genomic_DNA"/>
</dbReference>
<evidence type="ECO:0008006" key="3">
    <source>
        <dbReference type="Google" id="ProtNLM"/>
    </source>
</evidence>
<protein>
    <recommendedName>
        <fullName evidence="3">Transcriptional regulator</fullName>
    </recommendedName>
</protein>
<accession>A0A0G1N8B2</accession>
<evidence type="ECO:0000313" key="2">
    <source>
        <dbReference type="Proteomes" id="UP000034922"/>
    </source>
</evidence>
<gene>
    <name evidence="1" type="ORF">UX25_C0024G0006</name>
</gene>